<dbReference type="AlphaFoldDB" id="A0A2M4CF42"/>
<dbReference type="EMBL" id="GGFJ01014407">
    <property type="protein sequence ID" value="MBW63548.1"/>
    <property type="molecule type" value="Transcribed_RNA"/>
</dbReference>
<reference evidence="1" key="1">
    <citation type="submission" date="2018-01" db="EMBL/GenBank/DDBJ databases">
        <title>An insight into the sialome of Amazonian anophelines.</title>
        <authorList>
            <person name="Ribeiro J.M."/>
            <person name="Scarpassa V."/>
            <person name="Calvo E."/>
        </authorList>
    </citation>
    <scope>NUCLEOTIDE SEQUENCE</scope>
    <source>
        <tissue evidence="1">Salivary glands</tissue>
    </source>
</reference>
<evidence type="ECO:0000313" key="1">
    <source>
        <dbReference type="EMBL" id="MBW63548.1"/>
    </source>
</evidence>
<name>A0A2M4CF42_9DIPT</name>
<proteinExistence type="predicted"/>
<sequence length="71" mass="8246">MFWTVLCIVPFIESCHSRKGHGDRIKLFKSLRKVFFGRTRVYSYNYMSASCCFRSPKIALCGSGANCHYRL</sequence>
<protein>
    <submittedName>
        <fullName evidence="1">Putative secreted protein</fullName>
    </submittedName>
</protein>
<organism evidence="1">
    <name type="scientific">Anopheles marajoara</name>
    <dbReference type="NCBI Taxonomy" id="58244"/>
    <lineage>
        <taxon>Eukaryota</taxon>
        <taxon>Metazoa</taxon>
        <taxon>Ecdysozoa</taxon>
        <taxon>Arthropoda</taxon>
        <taxon>Hexapoda</taxon>
        <taxon>Insecta</taxon>
        <taxon>Pterygota</taxon>
        <taxon>Neoptera</taxon>
        <taxon>Endopterygota</taxon>
        <taxon>Diptera</taxon>
        <taxon>Nematocera</taxon>
        <taxon>Culicoidea</taxon>
        <taxon>Culicidae</taxon>
        <taxon>Anophelinae</taxon>
        <taxon>Anopheles</taxon>
    </lineage>
</organism>
<accession>A0A2M4CF42</accession>